<comment type="caution">
    <text evidence="2">The sequence shown here is derived from an EMBL/GenBank/DDBJ whole genome shotgun (WGS) entry which is preliminary data.</text>
</comment>
<evidence type="ECO:0000256" key="1">
    <source>
        <dbReference type="SAM" id="MobiDB-lite"/>
    </source>
</evidence>
<feature type="compositionally biased region" description="Basic residues" evidence="1">
    <location>
        <begin position="88"/>
        <end position="100"/>
    </location>
</feature>
<feature type="compositionally biased region" description="Basic and acidic residues" evidence="1">
    <location>
        <begin position="68"/>
        <end position="83"/>
    </location>
</feature>
<dbReference type="EMBL" id="QFPW01000003">
    <property type="protein sequence ID" value="PZQ50674.1"/>
    <property type="molecule type" value="Genomic_DNA"/>
</dbReference>
<accession>A0A2W5NC60</accession>
<dbReference type="Proteomes" id="UP000249185">
    <property type="component" value="Unassembled WGS sequence"/>
</dbReference>
<proteinExistence type="predicted"/>
<feature type="region of interest" description="Disordered" evidence="1">
    <location>
        <begin position="48"/>
        <end position="106"/>
    </location>
</feature>
<sequence length="106" mass="11151">MAAVAPTGGPSRPAALRGGQADAEIIADGLAPMETRTVKSVLKAMPVKTDRRDAESIASVRVPSDAFRAGREAGRDPARHHPDGTAARSRRSPVKRRRTGPSRGSD</sequence>
<evidence type="ECO:0000313" key="2">
    <source>
        <dbReference type="EMBL" id="PZQ50674.1"/>
    </source>
</evidence>
<evidence type="ECO:0000313" key="3">
    <source>
        <dbReference type="Proteomes" id="UP000249185"/>
    </source>
</evidence>
<dbReference type="AlphaFoldDB" id="A0A2W5NC60"/>
<organism evidence="2 3">
    <name type="scientific">Rhodovulum sulfidophilum</name>
    <name type="common">Rhodobacter sulfidophilus</name>
    <dbReference type="NCBI Taxonomy" id="35806"/>
    <lineage>
        <taxon>Bacteria</taxon>
        <taxon>Pseudomonadati</taxon>
        <taxon>Pseudomonadota</taxon>
        <taxon>Alphaproteobacteria</taxon>
        <taxon>Rhodobacterales</taxon>
        <taxon>Paracoccaceae</taxon>
        <taxon>Rhodovulum</taxon>
    </lineage>
</organism>
<name>A0A2W5NC60_RHOSU</name>
<protein>
    <submittedName>
        <fullName evidence="2">Uncharacterized protein</fullName>
    </submittedName>
</protein>
<reference evidence="2 3" key="1">
    <citation type="submission" date="2017-08" db="EMBL/GenBank/DDBJ databases">
        <title>Infants hospitalized years apart are colonized by the same room-sourced microbial strains.</title>
        <authorList>
            <person name="Brooks B."/>
            <person name="Olm M.R."/>
            <person name="Firek B.A."/>
            <person name="Baker R."/>
            <person name="Thomas B.C."/>
            <person name="Morowitz M.J."/>
            <person name="Banfield J.F."/>
        </authorList>
    </citation>
    <scope>NUCLEOTIDE SEQUENCE [LARGE SCALE GENOMIC DNA]</scope>
    <source>
        <strain evidence="2">S2_005_002_R2_34</strain>
    </source>
</reference>
<gene>
    <name evidence="2" type="ORF">DI556_06020</name>
</gene>
<feature type="region of interest" description="Disordered" evidence="1">
    <location>
        <begin position="1"/>
        <end position="20"/>
    </location>
</feature>